<keyword evidence="1" id="KW-0614">Plasmid</keyword>
<sequence>MTAIWLLDFDGVINALSKRGGRSYWPEWSSATVAHPEGDLTSAGKSVHLPLLWSPAVIAVIAEAVRSGIDVRWLSTWRKHTKLLPEIIPGLPRLPWLDETILDGRASGDLDHRLAMESGPWKVLVAKAFVPAGAALLWTEDSLTVDLLSETWRRSRSAPTTMIRPRPATGLISKEVNEIREWISTHA</sequence>
<dbReference type="AlphaFoldDB" id="A0A343VRT0"/>
<geneLocation type="plasmid" evidence="1">
    <name>pCBMA213_1</name>
</geneLocation>
<gene>
    <name evidence="1" type="ORF">B5P44_p00329</name>
</gene>
<evidence type="ECO:0000313" key="1">
    <source>
        <dbReference type="EMBL" id="AVN58604.1"/>
    </source>
</evidence>
<proteinExistence type="predicted"/>
<dbReference type="EMBL" id="MF600313">
    <property type="protein sequence ID" value="AVN58604.1"/>
    <property type="molecule type" value="Genomic_DNA"/>
</dbReference>
<accession>A0A343VRT0</accession>
<reference evidence="1" key="1">
    <citation type="journal article" date="2018" name="Front. Microbiol.">
        <title>Beyond the Limits: tRNA Array Units in Mycobacterium Genomes.</title>
        <authorList>
            <person name="Morgado S.M."/>
            <person name="Vicente A.C."/>
        </authorList>
    </citation>
    <scope>NUCLEOTIDE SEQUENCE</scope>
    <source>
        <strain evidence="1">CBMA 213</strain>
        <plasmid evidence="1">pCBMA213_1</plasmid>
    </source>
</reference>
<protein>
    <submittedName>
        <fullName evidence="1">Uncharacterized protein</fullName>
    </submittedName>
</protein>
<dbReference type="RefSeq" id="WP_155922031.1">
    <property type="nucleotide sequence ID" value="NZ_MF600313.1"/>
</dbReference>
<name>A0A343VRT0_9MYCO</name>
<organism evidence="1">
    <name type="scientific">Mycolicibacterium sp. CBMA 213</name>
    <dbReference type="NCBI Taxonomy" id="1968788"/>
    <lineage>
        <taxon>Bacteria</taxon>
        <taxon>Bacillati</taxon>
        <taxon>Actinomycetota</taxon>
        <taxon>Actinomycetes</taxon>
        <taxon>Mycobacteriales</taxon>
        <taxon>Mycobacteriaceae</taxon>
        <taxon>Mycolicibacterium</taxon>
    </lineage>
</organism>